<dbReference type="Proteomes" id="UP000095488">
    <property type="component" value="Unassembled WGS sequence"/>
</dbReference>
<dbReference type="GO" id="GO:0042972">
    <property type="term" value="F:licheninase activity"/>
    <property type="evidence" value="ECO:0007669"/>
    <property type="project" value="UniProtKB-EC"/>
</dbReference>
<dbReference type="PANTHER" id="PTHR10963:SF55">
    <property type="entry name" value="GLYCOSIDE HYDROLASE FAMILY 16 PROTEIN"/>
    <property type="match status" value="1"/>
</dbReference>
<name>A0ABP2AP11_SARVE</name>
<evidence type="ECO:0000259" key="2">
    <source>
        <dbReference type="PROSITE" id="PS51762"/>
    </source>
</evidence>
<comment type="caution">
    <text evidence="3">The sequence shown here is derived from an EMBL/GenBank/DDBJ whole genome shotgun (WGS) entry which is preliminary data.</text>
</comment>
<organism evidence="3 4">
    <name type="scientific">Sarcina ventriculi</name>
    <name type="common">Clostridium ventriculi</name>
    <dbReference type="NCBI Taxonomy" id="1267"/>
    <lineage>
        <taxon>Bacteria</taxon>
        <taxon>Bacillati</taxon>
        <taxon>Bacillota</taxon>
        <taxon>Clostridia</taxon>
        <taxon>Eubacteriales</taxon>
        <taxon>Clostridiaceae</taxon>
        <taxon>Sarcina</taxon>
    </lineage>
</organism>
<keyword evidence="4" id="KW-1185">Reference proteome</keyword>
<keyword evidence="3" id="KW-0326">Glycosidase</keyword>
<dbReference type="InterPro" id="IPR013320">
    <property type="entry name" value="ConA-like_dom_sf"/>
</dbReference>
<sequence length="537" mass="59144">MIISTKLNNGESIELEVGVLDDSILTNIENSMKSQGYEGPVYGFEIEGLESLTDNTIEVSATLEGNSKFLNQNVKVYSFDKVANTFKCIGVANVNQDYNITFNIKACGVFFIALLNAPIYDSNAMTLSFSDSFDYEGAPNSEVWGYDIGNNDGWGNGELEYYTNSLDNVSVKDGELSITVKNQAMDGFNYTSGRLKSLKSWTYGKFEVSAKLPKGEGLWPAIWLLPTDDCYGAWPNSGEIDVMECTGKTQNYIHGSLQTEARNFKAAAGDQTAQIEILDDYSEFHTYGLVWTPEYITILVDGIEYFKSQRDLAQPLDTKEFPFVQAFHLMLNVAVGGSMGGSTIDTSALPQSMVINSIKVYDLGLENFSLNANPVSTYVTPVSDSQVVLQSDFQNLDVIGCQSYIDTPTASANVIFNTETKTMDTIIDNAGDANWNIQLYYSDLTLEGGQEYTYNVTLTSTIDRIVYVGIQDTSIGSPYFLNEQKLTANEKTVISGVYTQKQTVNDDISIIVYMGSAQGTLEPHTISVSSISIEKKD</sequence>
<dbReference type="SUPFAM" id="SSF49899">
    <property type="entry name" value="Concanavalin A-like lectins/glucanases"/>
    <property type="match status" value="1"/>
</dbReference>
<dbReference type="PROSITE" id="PS51762">
    <property type="entry name" value="GH16_2"/>
    <property type="match status" value="1"/>
</dbReference>
<evidence type="ECO:0000313" key="3">
    <source>
        <dbReference type="EMBL" id="CUN76655.1"/>
    </source>
</evidence>
<dbReference type="Pfam" id="PF00722">
    <property type="entry name" value="Glyco_hydro_16"/>
    <property type="match status" value="1"/>
</dbReference>
<comment type="similarity">
    <text evidence="1">Belongs to the glycosyl hydrolase 16 family.</text>
</comment>
<dbReference type="RefSeq" id="WP_055258318.1">
    <property type="nucleotide sequence ID" value="NZ_CABIXL010000003.1"/>
</dbReference>
<dbReference type="InterPro" id="IPR000757">
    <property type="entry name" value="Beta-glucanase-like"/>
</dbReference>
<dbReference type="Gene3D" id="2.60.120.260">
    <property type="entry name" value="Galactose-binding domain-like"/>
    <property type="match status" value="1"/>
</dbReference>
<evidence type="ECO:0000313" key="4">
    <source>
        <dbReference type="Proteomes" id="UP000095488"/>
    </source>
</evidence>
<dbReference type="InterPro" id="IPR008979">
    <property type="entry name" value="Galactose-bd-like_sf"/>
</dbReference>
<dbReference type="EMBL" id="CYZR01000003">
    <property type="protein sequence ID" value="CUN76655.1"/>
    <property type="molecule type" value="Genomic_DNA"/>
</dbReference>
<keyword evidence="3" id="KW-0378">Hydrolase</keyword>
<feature type="domain" description="GH16" evidence="2">
    <location>
        <begin position="120"/>
        <end position="366"/>
    </location>
</feature>
<dbReference type="Gene3D" id="2.60.120.200">
    <property type="match status" value="1"/>
</dbReference>
<gene>
    <name evidence="3" type="primary">bglA_2</name>
    <name evidence="3" type="ORF">ERS852473_01035</name>
</gene>
<dbReference type="EC" id="3.2.1.73" evidence="3"/>
<proteinExistence type="inferred from homology"/>
<reference evidence="3 4" key="1">
    <citation type="submission" date="2015-09" db="EMBL/GenBank/DDBJ databases">
        <authorList>
            <consortium name="Pathogen Informatics"/>
            <person name="Wu L."/>
            <person name="Ma J."/>
        </authorList>
    </citation>
    <scope>NUCLEOTIDE SEQUENCE [LARGE SCALE GENOMIC DNA]</scope>
    <source>
        <strain evidence="3 4">2789STDY5834858</strain>
    </source>
</reference>
<accession>A0ABP2AP11</accession>
<dbReference type="InterPro" id="IPR050546">
    <property type="entry name" value="Glycosyl_Hydrlase_16"/>
</dbReference>
<protein>
    <submittedName>
        <fullName evidence="3">Beta-glucanase</fullName>
        <ecNumber evidence="3">3.2.1.73</ecNumber>
    </submittedName>
</protein>
<dbReference type="SUPFAM" id="SSF49785">
    <property type="entry name" value="Galactose-binding domain-like"/>
    <property type="match status" value="1"/>
</dbReference>
<evidence type="ECO:0000256" key="1">
    <source>
        <dbReference type="ARBA" id="ARBA00006865"/>
    </source>
</evidence>
<dbReference type="PANTHER" id="PTHR10963">
    <property type="entry name" value="GLYCOSYL HYDROLASE-RELATED"/>
    <property type="match status" value="1"/>
</dbReference>
<dbReference type="CDD" id="cd08023">
    <property type="entry name" value="GH16_laminarinase_like"/>
    <property type="match status" value="1"/>
</dbReference>